<accession>G7YDI6</accession>
<dbReference type="AlphaFoldDB" id="G7YDI6"/>
<name>G7YDI6_CLOSI</name>
<dbReference type="Proteomes" id="UP000008909">
    <property type="component" value="Unassembled WGS sequence"/>
</dbReference>
<organism evidence="2 3">
    <name type="scientific">Clonorchis sinensis</name>
    <name type="common">Chinese liver fluke</name>
    <dbReference type="NCBI Taxonomy" id="79923"/>
    <lineage>
        <taxon>Eukaryota</taxon>
        <taxon>Metazoa</taxon>
        <taxon>Spiralia</taxon>
        <taxon>Lophotrochozoa</taxon>
        <taxon>Platyhelminthes</taxon>
        <taxon>Trematoda</taxon>
        <taxon>Digenea</taxon>
        <taxon>Opisthorchiida</taxon>
        <taxon>Opisthorchiata</taxon>
        <taxon>Opisthorchiidae</taxon>
        <taxon>Clonorchis</taxon>
    </lineage>
</organism>
<reference key="2">
    <citation type="submission" date="2011-10" db="EMBL/GenBank/DDBJ databases">
        <title>The genome and transcriptome sequence of Clonorchis sinensis provide insights into the carcinogenic liver fluke.</title>
        <authorList>
            <person name="Wang X."/>
            <person name="Huang Y."/>
            <person name="Chen W."/>
            <person name="Liu H."/>
            <person name="Guo L."/>
            <person name="Chen Y."/>
            <person name="Luo F."/>
            <person name="Zhou W."/>
            <person name="Sun J."/>
            <person name="Mao Q."/>
            <person name="Liang P."/>
            <person name="Zhou C."/>
            <person name="Tian Y."/>
            <person name="Men J."/>
            <person name="Lv X."/>
            <person name="Huang L."/>
            <person name="Zhou J."/>
            <person name="Hu Y."/>
            <person name="Li R."/>
            <person name="Zhang F."/>
            <person name="Lei H."/>
            <person name="Li X."/>
            <person name="Hu X."/>
            <person name="Liang C."/>
            <person name="Xu J."/>
            <person name="Wu Z."/>
            <person name="Yu X."/>
        </authorList>
    </citation>
    <scope>NUCLEOTIDE SEQUENCE</scope>
    <source>
        <strain>Henan</strain>
    </source>
</reference>
<evidence type="ECO:0000313" key="3">
    <source>
        <dbReference type="Proteomes" id="UP000008909"/>
    </source>
</evidence>
<protein>
    <submittedName>
        <fullName evidence="2">Uncharacterized protein</fullName>
    </submittedName>
</protein>
<feature type="compositionally biased region" description="Polar residues" evidence="1">
    <location>
        <begin position="108"/>
        <end position="137"/>
    </location>
</feature>
<sequence length="137" mass="15470">MEIVLQDALHSIRSLLCTATIVTPHERMLHHDRKSAIGISFPQCLFSPESVLMRPNTRSLKYDHVVKEVEHRECNPEATYVRHPSGMKETVSLRYLAPSTDFDCDPASENQQSQPNTDSFIKQELPASSASETEMSN</sequence>
<evidence type="ECO:0000313" key="2">
    <source>
        <dbReference type="EMBL" id="GAA51020.1"/>
    </source>
</evidence>
<feature type="region of interest" description="Disordered" evidence="1">
    <location>
        <begin position="102"/>
        <end position="137"/>
    </location>
</feature>
<gene>
    <name evidence="2" type="ORF">CLF_105433</name>
</gene>
<proteinExistence type="predicted"/>
<reference evidence="2" key="1">
    <citation type="journal article" date="2011" name="Genome Biol.">
        <title>The draft genome of the carcinogenic human liver fluke Clonorchis sinensis.</title>
        <authorList>
            <person name="Wang X."/>
            <person name="Chen W."/>
            <person name="Huang Y."/>
            <person name="Sun J."/>
            <person name="Men J."/>
            <person name="Liu H."/>
            <person name="Luo F."/>
            <person name="Guo L."/>
            <person name="Lv X."/>
            <person name="Deng C."/>
            <person name="Zhou C."/>
            <person name="Fan Y."/>
            <person name="Li X."/>
            <person name="Huang L."/>
            <person name="Hu Y."/>
            <person name="Liang C."/>
            <person name="Hu X."/>
            <person name="Xu J."/>
            <person name="Yu X."/>
        </authorList>
    </citation>
    <scope>NUCLEOTIDE SEQUENCE [LARGE SCALE GENOMIC DNA]</scope>
    <source>
        <strain evidence="2">Henan</strain>
    </source>
</reference>
<dbReference type="EMBL" id="DF143104">
    <property type="protein sequence ID" value="GAA51020.1"/>
    <property type="molecule type" value="Genomic_DNA"/>
</dbReference>
<evidence type="ECO:0000256" key="1">
    <source>
        <dbReference type="SAM" id="MobiDB-lite"/>
    </source>
</evidence>
<keyword evidence="3" id="KW-1185">Reference proteome</keyword>